<sequence length="527" mass="56297">MRIAVTGLTGVAPRRKDQTSADLMNMEDMRMAKRVIVVGAGNAALVAALAASDAGAEVTVLEKAPRDQRGGNTRYTAGLVRFAFDELSVVDDLLGNSAATSGLATVEPYTAETFTNAIMHTSRGEADPDLTDWLVSESQDVLRWMKHHGIDFEFAQYLTTAEGGKAVYRNGLVLQSAGGGEGLTAMEFAAVERAGCEIRYGTAAIDLIKDDIGGVVGVRVRNDSGNTEDLYGEVILGCGGFEANPEMRTRYLGPEWNLVKVRGVPYNTGELLDAALRAGAATYGHWADCHAAPIDSNSPKQGTLDTGERTNRTSFLFGIAVNERCERFIDEGRDWAPQNYVAVGKTVLKQPNGIGYQLFDQKVAELLDPRYDDATVYQADTLDRLAEKAGLDPQKFLRTVTAYNSAVDDATIFDSTIKDGKTTQGLEPPKSNWAQRIDTPPFRLYPFTGGITFTFGGLKIDRNARVLDAGTGTPIPGLYAIGEMTGGFFYHSYPAGSGLVCGSITGRAAGAAAAVAARREATAVAAG</sequence>
<dbReference type="NCBIfam" id="NF006130">
    <property type="entry name" value="PRK08274.1"/>
    <property type="match status" value="1"/>
</dbReference>
<organism evidence="6 7">
    <name type="scientific">Mycolicibacterium nivoides</name>
    <dbReference type="NCBI Taxonomy" id="2487344"/>
    <lineage>
        <taxon>Bacteria</taxon>
        <taxon>Bacillati</taxon>
        <taxon>Actinomycetota</taxon>
        <taxon>Actinomycetes</taxon>
        <taxon>Mycobacteriales</taxon>
        <taxon>Mycobacteriaceae</taxon>
        <taxon>Mycolicibacterium</taxon>
    </lineage>
</organism>
<keyword evidence="2" id="KW-0285">Flavoprotein</keyword>
<proteinExistence type="predicted"/>
<evidence type="ECO:0000256" key="1">
    <source>
        <dbReference type="ARBA" id="ARBA00001974"/>
    </source>
</evidence>
<evidence type="ECO:0000256" key="4">
    <source>
        <dbReference type="ARBA" id="ARBA00023002"/>
    </source>
</evidence>
<dbReference type="InterPro" id="IPR027477">
    <property type="entry name" value="Succ_DH/fumarate_Rdtase_cat_sf"/>
</dbReference>
<dbReference type="Gene3D" id="3.50.50.60">
    <property type="entry name" value="FAD/NAD(P)-binding domain"/>
    <property type="match status" value="1"/>
</dbReference>
<gene>
    <name evidence="6" type="primary">tcuA</name>
    <name evidence="6" type="ORF">ACK4CT_33030</name>
</gene>
<evidence type="ECO:0000313" key="7">
    <source>
        <dbReference type="Proteomes" id="UP001635816"/>
    </source>
</evidence>
<reference evidence="6 7" key="1">
    <citation type="submission" date="2024-12" db="EMBL/GenBank/DDBJ databases">
        <title>The coexistence of Mycolicibacterium septicum and Mycolicibacterium nivoides in clinical samples.</title>
        <authorList>
            <person name="Wang C."/>
            <person name="Feng Y."/>
            <person name="Zong Z."/>
        </authorList>
    </citation>
    <scope>NUCLEOTIDE SEQUENCE [LARGE SCALE GENOMIC DNA]</scope>
    <source>
        <strain evidence="6 7">120309</strain>
    </source>
</reference>
<keyword evidence="3" id="KW-0274">FAD</keyword>
<comment type="caution">
    <text evidence="6">The sequence shown here is derived from an EMBL/GenBank/DDBJ whole genome shotgun (WGS) entry which is preliminary data.</text>
</comment>
<dbReference type="PANTHER" id="PTHR43400">
    <property type="entry name" value="FUMARATE REDUCTASE"/>
    <property type="match status" value="1"/>
</dbReference>
<dbReference type="EMBL" id="JBKBDD010000019">
    <property type="protein sequence ID" value="MFN6548029.1"/>
    <property type="molecule type" value="Genomic_DNA"/>
</dbReference>
<dbReference type="PANTHER" id="PTHR43400:SF7">
    <property type="entry name" value="FAD-DEPENDENT OXIDOREDUCTASE 2 FAD BINDING DOMAIN-CONTAINING PROTEIN"/>
    <property type="match status" value="1"/>
</dbReference>
<keyword evidence="4" id="KW-0560">Oxidoreductase</keyword>
<dbReference type="InterPro" id="IPR003953">
    <property type="entry name" value="FAD-dep_OxRdtase_2_FAD-bd"/>
</dbReference>
<comment type="cofactor">
    <cofactor evidence="1">
        <name>FAD</name>
        <dbReference type="ChEBI" id="CHEBI:57692"/>
    </cofactor>
</comment>
<dbReference type="InterPro" id="IPR050315">
    <property type="entry name" value="FAD-oxidoreductase_2"/>
</dbReference>
<keyword evidence="7" id="KW-1185">Reference proteome</keyword>
<evidence type="ECO:0000259" key="5">
    <source>
        <dbReference type="Pfam" id="PF00890"/>
    </source>
</evidence>
<protein>
    <submittedName>
        <fullName evidence="6">FAD-dependent tricarballylate dehydrogenase TcuA</fullName>
    </submittedName>
</protein>
<dbReference type="InterPro" id="IPR036188">
    <property type="entry name" value="FAD/NAD-bd_sf"/>
</dbReference>
<dbReference type="RefSeq" id="WP_409545557.1">
    <property type="nucleotide sequence ID" value="NZ_JBKBDD010000019.1"/>
</dbReference>
<name>A0ABW9LKB8_9MYCO</name>
<dbReference type="Proteomes" id="UP001635816">
    <property type="component" value="Unassembled WGS sequence"/>
</dbReference>
<dbReference type="Gene3D" id="3.90.700.10">
    <property type="entry name" value="Succinate dehydrogenase/fumarate reductase flavoprotein, catalytic domain"/>
    <property type="match status" value="1"/>
</dbReference>
<accession>A0ABW9LKB8</accession>
<feature type="domain" description="FAD-dependent oxidoreductase 2 FAD-binding" evidence="5">
    <location>
        <begin position="35"/>
        <end position="497"/>
    </location>
</feature>
<dbReference type="SUPFAM" id="SSF51905">
    <property type="entry name" value="FAD/NAD(P)-binding domain"/>
    <property type="match status" value="1"/>
</dbReference>
<evidence type="ECO:0000256" key="2">
    <source>
        <dbReference type="ARBA" id="ARBA00022630"/>
    </source>
</evidence>
<evidence type="ECO:0000313" key="6">
    <source>
        <dbReference type="EMBL" id="MFN6548029.1"/>
    </source>
</evidence>
<dbReference type="SUPFAM" id="SSF56425">
    <property type="entry name" value="Succinate dehydrogenase/fumarate reductase flavoprotein, catalytic domain"/>
    <property type="match status" value="1"/>
</dbReference>
<evidence type="ECO:0000256" key="3">
    <source>
        <dbReference type="ARBA" id="ARBA00022827"/>
    </source>
</evidence>
<dbReference type="Pfam" id="PF00890">
    <property type="entry name" value="FAD_binding_2"/>
    <property type="match status" value="1"/>
</dbReference>